<dbReference type="EC" id="3.1.4.58" evidence="2"/>
<dbReference type="Pfam" id="PF13563">
    <property type="entry name" value="2_5_RNA_ligase2"/>
    <property type="match status" value="1"/>
</dbReference>
<dbReference type="NCBIfam" id="TIGR02258">
    <property type="entry name" value="2_5_ligase"/>
    <property type="match status" value="1"/>
</dbReference>
<organism evidence="3 4">
    <name type="scientific">Candidatus Komeilibacteria bacterium RIFCSPLOWO2_01_FULL_53_11</name>
    <dbReference type="NCBI Taxonomy" id="1798552"/>
    <lineage>
        <taxon>Bacteria</taxon>
        <taxon>Candidatus Komeiliibacteriota</taxon>
    </lineage>
</organism>
<evidence type="ECO:0000256" key="1">
    <source>
        <dbReference type="ARBA" id="ARBA00022801"/>
    </source>
</evidence>
<keyword evidence="3" id="KW-0436">Ligase</keyword>
<evidence type="ECO:0000313" key="4">
    <source>
        <dbReference type="Proteomes" id="UP000177349"/>
    </source>
</evidence>
<comment type="function">
    <text evidence="2">Hydrolyzes RNA 2',3'-cyclic phosphodiester to an RNA 2'-phosphomonoester.</text>
</comment>
<dbReference type="PANTHER" id="PTHR35561:SF1">
    <property type="entry name" value="RNA 2',3'-CYCLIC PHOSPHODIESTERASE"/>
    <property type="match status" value="1"/>
</dbReference>
<evidence type="ECO:0000256" key="2">
    <source>
        <dbReference type="HAMAP-Rule" id="MF_01940"/>
    </source>
</evidence>
<dbReference type="AlphaFoldDB" id="A0A1G2BRU9"/>
<comment type="similarity">
    <text evidence="2">Belongs to the 2H phosphoesterase superfamily. ThpR family.</text>
</comment>
<accession>A0A1G2BRU9</accession>
<comment type="catalytic activity">
    <reaction evidence="2">
        <text>a 3'-end 2',3'-cyclophospho-ribonucleotide-RNA + H2O = a 3'-end 2'-phospho-ribonucleotide-RNA + H(+)</text>
        <dbReference type="Rhea" id="RHEA:11828"/>
        <dbReference type="Rhea" id="RHEA-COMP:10464"/>
        <dbReference type="Rhea" id="RHEA-COMP:17353"/>
        <dbReference type="ChEBI" id="CHEBI:15377"/>
        <dbReference type="ChEBI" id="CHEBI:15378"/>
        <dbReference type="ChEBI" id="CHEBI:83064"/>
        <dbReference type="ChEBI" id="CHEBI:173113"/>
        <dbReference type="EC" id="3.1.4.58"/>
    </reaction>
</comment>
<feature type="active site" description="Proton acceptor" evidence="2">
    <location>
        <position position="129"/>
    </location>
</feature>
<dbReference type="InterPro" id="IPR004175">
    <property type="entry name" value="RNA_CPDase"/>
</dbReference>
<dbReference type="GO" id="GO:0004113">
    <property type="term" value="F:2',3'-cyclic-nucleotide 3'-phosphodiesterase activity"/>
    <property type="evidence" value="ECO:0007669"/>
    <property type="project" value="InterPro"/>
</dbReference>
<feature type="short sequence motif" description="HXTX 1" evidence="2">
    <location>
        <begin position="43"/>
        <end position="46"/>
    </location>
</feature>
<evidence type="ECO:0000313" key="3">
    <source>
        <dbReference type="EMBL" id="OGY91884.1"/>
    </source>
</evidence>
<dbReference type="GO" id="GO:0016874">
    <property type="term" value="F:ligase activity"/>
    <property type="evidence" value="ECO:0007669"/>
    <property type="project" value="UniProtKB-KW"/>
</dbReference>
<dbReference type="Proteomes" id="UP000177349">
    <property type="component" value="Unassembled WGS sequence"/>
</dbReference>
<dbReference type="GO" id="GO:0008664">
    <property type="term" value="F:RNA 2',3'-cyclic 3'-phosphodiesterase activity"/>
    <property type="evidence" value="ECO:0007669"/>
    <property type="project" value="UniProtKB-EC"/>
</dbReference>
<dbReference type="HAMAP" id="MF_01940">
    <property type="entry name" value="RNA_CPDase"/>
    <property type="match status" value="1"/>
</dbReference>
<dbReference type="PANTHER" id="PTHR35561">
    <property type="entry name" value="RNA 2',3'-CYCLIC PHOSPHODIESTERASE"/>
    <property type="match status" value="1"/>
</dbReference>
<dbReference type="InterPro" id="IPR009097">
    <property type="entry name" value="Cyclic_Pdiesterase"/>
</dbReference>
<comment type="caution">
    <text evidence="3">The sequence shown here is derived from an EMBL/GenBank/DDBJ whole genome shotgun (WGS) entry which is preliminary data.</text>
</comment>
<dbReference type="EMBL" id="MHKN01000030">
    <property type="protein sequence ID" value="OGY91884.1"/>
    <property type="molecule type" value="Genomic_DNA"/>
</dbReference>
<dbReference type="Gene3D" id="3.90.1140.10">
    <property type="entry name" value="Cyclic phosphodiesterase"/>
    <property type="match status" value="1"/>
</dbReference>
<sequence length="184" mass="20741">MRRMRLFIAVPISAAIGSWLLDSFRALDIRHENLRITKKDNVHVTIKFLGDTEVSEIEALTRILAEITANHPAVELSFTRGILMPHHRPRTIAAGLHATAELTALQRATDESLAAAGIAQPERKQYHPHITLARTRSPLSPDEERAVTEWRPQKNFSARQLILYESILKPDGPVYEAIAQYPLL</sequence>
<proteinExistence type="inferred from homology"/>
<dbReference type="SUPFAM" id="SSF55144">
    <property type="entry name" value="LigT-like"/>
    <property type="match status" value="1"/>
</dbReference>
<feature type="active site" description="Proton donor" evidence="2">
    <location>
        <position position="43"/>
    </location>
</feature>
<name>A0A1G2BRU9_9BACT</name>
<feature type="short sequence motif" description="HXTX 2" evidence="2">
    <location>
        <begin position="129"/>
        <end position="132"/>
    </location>
</feature>
<protein>
    <recommendedName>
        <fullName evidence="2">RNA 2',3'-cyclic phosphodiesterase</fullName>
        <shortName evidence="2">RNA 2',3'-CPDase</shortName>
        <ecNumber evidence="2">3.1.4.58</ecNumber>
    </recommendedName>
</protein>
<keyword evidence="1 2" id="KW-0378">Hydrolase</keyword>
<reference evidence="3 4" key="1">
    <citation type="journal article" date="2016" name="Nat. Commun.">
        <title>Thousands of microbial genomes shed light on interconnected biogeochemical processes in an aquifer system.</title>
        <authorList>
            <person name="Anantharaman K."/>
            <person name="Brown C.T."/>
            <person name="Hug L.A."/>
            <person name="Sharon I."/>
            <person name="Castelle C.J."/>
            <person name="Probst A.J."/>
            <person name="Thomas B.C."/>
            <person name="Singh A."/>
            <person name="Wilkins M.J."/>
            <person name="Karaoz U."/>
            <person name="Brodie E.L."/>
            <person name="Williams K.H."/>
            <person name="Hubbard S.S."/>
            <person name="Banfield J.F."/>
        </authorList>
    </citation>
    <scope>NUCLEOTIDE SEQUENCE [LARGE SCALE GENOMIC DNA]</scope>
</reference>
<gene>
    <name evidence="3" type="ORF">A3B31_01275</name>
</gene>